<comment type="subcellular location">
    <subcellularLocation>
        <location evidence="1">Membrane</location>
        <topology evidence="1">Multi-pass membrane protein</topology>
    </subcellularLocation>
</comment>
<evidence type="ECO:0000313" key="7">
    <source>
        <dbReference type="EMBL" id="GAA1139550.1"/>
    </source>
</evidence>
<feature type="transmembrane region" description="Helical" evidence="5">
    <location>
        <begin position="123"/>
        <end position="139"/>
    </location>
</feature>
<dbReference type="Pfam" id="PF14378">
    <property type="entry name" value="PAP2_3"/>
    <property type="match status" value="1"/>
</dbReference>
<dbReference type="PANTHER" id="PTHR31310">
    <property type="match status" value="1"/>
</dbReference>
<evidence type="ECO:0000256" key="1">
    <source>
        <dbReference type="ARBA" id="ARBA00004141"/>
    </source>
</evidence>
<accession>A0ABN1UD93</accession>
<gene>
    <name evidence="7" type="ORF">GCM10009606_18990</name>
</gene>
<feature type="transmembrane region" description="Helical" evidence="5">
    <location>
        <begin position="235"/>
        <end position="255"/>
    </location>
</feature>
<keyword evidence="3 5" id="KW-1133">Transmembrane helix</keyword>
<feature type="transmembrane region" description="Helical" evidence="5">
    <location>
        <begin position="93"/>
        <end position="111"/>
    </location>
</feature>
<feature type="domain" description="Inositolphosphotransferase Aur1/Ipt1" evidence="6">
    <location>
        <begin position="61"/>
        <end position="246"/>
    </location>
</feature>
<proteinExistence type="predicted"/>
<keyword evidence="8" id="KW-1185">Reference proteome</keyword>
<dbReference type="EMBL" id="BAAAJE010000006">
    <property type="protein sequence ID" value="GAA1139550.1"/>
    <property type="molecule type" value="Genomic_DNA"/>
</dbReference>
<evidence type="ECO:0000256" key="5">
    <source>
        <dbReference type="SAM" id="Phobius"/>
    </source>
</evidence>
<evidence type="ECO:0000256" key="3">
    <source>
        <dbReference type="ARBA" id="ARBA00022989"/>
    </source>
</evidence>
<evidence type="ECO:0000259" key="6">
    <source>
        <dbReference type="Pfam" id="PF14378"/>
    </source>
</evidence>
<dbReference type="PANTHER" id="PTHR31310:SF7">
    <property type="entry name" value="PA-PHOSPHATASE RELATED-FAMILY PROTEIN DDB_G0268928"/>
    <property type="match status" value="1"/>
</dbReference>
<organism evidence="7 8">
    <name type="scientific">Nocardioides aquiterrae</name>
    <dbReference type="NCBI Taxonomy" id="203799"/>
    <lineage>
        <taxon>Bacteria</taxon>
        <taxon>Bacillati</taxon>
        <taxon>Actinomycetota</taxon>
        <taxon>Actinomycetes</taxon>
        <taxon>Propionibacteriales</taxon>
        <taxon>Nocardioidaceae</taxon>
        <taxon>Nocardioides</taxon>
    </lineage>
</organism>
<feature type="transmembrane region" description="Helical" evidence="5">
    <location>
        <begin position="24"/>
        <end position="44"/>
    </location>
</feature>
<evidence type="ECO:0000256" key="2">
    <source>
        <dbReference type="ARBA" id="ARBA00022692"/>
    </source>
</evidence>
<feature type="transmembrane region" description="Helical" evidence="5">
    <location>
        <begin position="209"/>
        <end position="229"/>
    </location>
</feature>
<sequence length="286" mass="31493">MNNAGAVTTAPASYARNRRHTPRWVRAIFEVVLVMGLWVLYSLARLLADTNMDPALQRANELLHLEGLIGIQWEIPLNQLFTDHRILGLAGSYWYATLHYVVTAAVLIWLWRLGADRYGPARRALAVGTLLGLLAYISLPTAPPRYVAGYVDVLSLHSADGWWGADASAPRGLGGLTNELAAFPSLHAGWSLWVALALQLYAARYWVRALGWIYAVGTAVVIVGTGNHWVIDAVVGWMVIIAGWALAEAMGRIPLDRLRPSRWRRRTPGELTERAEPGEASVVTEA</sequence>
<dbReference type="Proteomes" id="UP001499979">
    <property type="component" value="Unassembled WGS sequence"/>
</dbReference>
<dbReference type="CDD" id="cd03386">
    <property type="entry name" value="PAP2_Aur1_like"/>
    <property type="match status" value="1"/>
</dbReference>
<feature type="transmembrane region" description="Helical" evidence="5">
    <location>
        <begin position="180"/>
        <end position="202"/>
    </location>
</feature>
<keyword evidence="4 5" id="KW-0472">Membrane</keyword>
<name>A0ABN1UD93_9ACTN</name>
<dbReference type="InterPro" id="IPR026841">
    <property type="entry name" value="Aur1/Ipt1"/>
</dbReference>
<comment type="caution">
    <text evidence="7">The sequence shown here is derived from an EMBL/GenBank/DDBJ whole genome shotgun (WGS) entry which is preliminary data.</text>
</comment>
<keyword evidence="2 5" id="KW-0812">Transmembrane</keyword>
<protein>
    <submittedName>
        <fullName evidence="7">Phosphatase PAP2 family protein</fullName>
    </submittedName>
</protein>
<evidence type="ECO:0000256" key="4">
    <source>
        <dbReference type="ARBA" id="ARBA00023136"/>
    </source>
</evidence>
<reference evidence="7 8" key="1">
    <citation type="journal article" date="2019" name="Int. J. Syst. Evol. Microbiol.">
        <title>The Global Catalogue of Microorganisms (GCM) 10K type strain sequencing project: providing services to taxonomists for standard genome sequencing and annotation.</title>
        <authorList>
            <consortium name="The Broad Institute Genomics Platform"/>
            <consortium name="The Broad Institute Genome Sequencing Center for Infectious Disease"/>
            <person name="Wu L."/>
            <person name="Ma J."/>
        </authorList>
    </citation>
    <scope>NUCLEOTIDE SEQUENCE [LARGE SCALE GENOMIC DNA]</scope>
    <source>
        <strain evidence="7 8">JCM 11813</strain>
    </source>
</reference>
<dbReference type="InterPro" id="IPR052185">
    <property type="entry name" value="IPC_Synthase-Related"/>
</dbReference>
<evidence type="ECO:0000313" key="8">
    <source>
        <dbReference type="Proteomes" id="UP001499979"/>
    </source>
</evidence>
<dbReference type="Gene3D" id="1.20.144.10">
    <property type="entry name" value="Phosphatidic acid phosphatase type 2/haloperoxidase"/>
    <property type="match status" value="1"/>
</dbReference>